<evidence type="ECO:0000259" key="5">
    <source>
        <dbReference type="PROSITE" id="PS50931"/>
    </source>
</evidence>
<dbReference type="PANTHER" id="PTHR30579">
    <property type="entry name" value="TRANSCRIPTIONAL REGULATOR"/>
    <property type="match status" value="1"/>
</dbReference>
<keyword evidence="7" id="KW-1185">Reference proteome</keyword>
<keyword evidence="3" id="KW-0238">DNA-binding</keyword>
<dbReference type="SUPFAM" id="SSF46785">
    <property type="entry name" value="Winged helix' DNA-binding domain"/>
    <property type="match status" value="1"/>
</dbReference>
<dbReference type="PRINTS" id="PR00039">
    <property type="entry name" value="HTHLYSR"/>
</dbReference>
<dbReference type="CDD" id="cd05466">
    <property type="entry name" value="PBP2_LTTR_substrate"/>
    <property type="match status" value="1"/>
</dbReference>
<dbReference type="RefSeq" id="WP_379875381.1">
    <property type="nucleotide sequence ID" value="NZ_JBHUIP010000004.1"/>
</dbReference>
<evidence type="ECO:0000313" key="6">
    <source>
        <dbReference type="EMBL" id="MFD2262423.1"/>
    </source>
</evidence>
<keyword evidence="2" id="KW-0805">Transcription regulation</keyword>
<dbReference type="InterPro" id="IPR005119">
    <property type="entry name" value="LysR_subst-bd"/>
</dbReference>
<dbReference type="PANTHER" id="PTHR30579:SF3">
    <property type="entry name" value="TRANSCRIPTIONAL REGULATORY PROTEIN"/>
    <property type="match status" value="1"/>
</dbReference>
<dbReference type="Gene3D" id="3.40.190.290">
    <property type="match status" value="1"/>
</dbReference>
<evidence type="ECO:0000256" key="2">
    <source>
        <dbReference type="ARBA" id="ARBA00023015"/>
    </source>
</evidence>
<evidence type="ECO:0000256" key="1">
    <source>
        <dbReference type="ARBA" id="ARBA00009437"/>
    </source>
</evidence>
<protein>
    <submittedName>
        <fullName evidence="6">LysR family transcriptional regulator</fullName>
    </submittedName>
</protein>
<dbReference type="SUPFAM" id="SSF53850">
    <property type="entry name" value="Periplasmic binding protein-like II"/>
    <property type="match status" value="1"/>
</dbReference>
<dbReference type="InterPro" id="IPR036388">
    <property type="entry name" value="WH-like_DNA-bd_sf"/>
</dbReference>
<sequence length="305" mass="33683">MKQPPLNWDDLRLFLAVMRAGSLLAAARDCGLSQPTLSRRIKALEDWAGVALFDRVGTSLRPTEDAAALLALAAPMAEAADIITETHDWDARRISGTVRIACGESTGSFLARIMVDLGKALPDVHFELRTGYAYPNLAKREVDIAVIDQRPTAGALKVRSVGHIAYTAYAHKDYAAAHPEAFTEERFARCAWATLDIGMIEMPIAAWLEPRLTPQTPVLRCSQRRTIIDAVLGGYGLGFLPCWLGDGYNRLTRVMAPPTELPKEIFLVVPEQVANRPAIRQTLDWLAERFRKEAALLNGTEPRLL</sequence>
<organism evidence="6 7">
    <name type="scientific">Lacibacterium aquatile</name>
    <dbReference type="NCBI Taxonomy" id="1168082"/>
    <lineage>
        <taxon>Bacteria</taxon>
        <taxon>Pseudomonadati</taxon>
        <taxon>Pseudomonadota</taxon>
        <taxon>Alphaproteobacteria</taxon>
        <taxon>Rhodospirillales</taxon>
        <taxon>Rhodospirillaceae</taxon>
    </lineage>
</organism>
<dbReference type="Proteomes" id="UP001597295">
    <property type="component" value="Unassembled WGS sequence"/>
</dbReference>
<feature type="domain" description="HTH lysR-type" evidence="5">
    <location>
        <begin position="6"/>
        <end position="63"/>
    </location>
</feature>
<comment type="caution">
    <text evidence="6">The sequence shown here is derived from an EMBL/GenBank/DDBJ whole genome shotgun (WGS) entry which is preliminary data.</text>
</comment>
<comment type="similarity">
    <text evidence="1">Belongs to the LysR transcriptional regulatory family.</text>
</comment>
<dbReference type="PROSITE" id="PS50931">
    <property type="entry name" value="HTH_LYSR"/>
    <property type="match status" value="1"/>
</dbReference>
<dbReference type="Gene3D" id="1.10.10.10">
    <property type="entry name" value="Winged helix-like DNA-binding domain superfamily/Winged helix DNA-binding domain"/>
    <property type="match status" value="1"/>
</dbReference>
<dbReference type="InterPro" id="IPR050176">
    <property type="entry name" value="LTTR"/>
</dbReference>
<dbReference type="InterPro" id="IPR036390">
    <property type="entry name" value="WH_DNA-bd_sf"/>
</dbReference>
<evidence type="ECO:0000256" key="4">
    <source>
        <dbReference type="ARBA" id="ARBA00023163"/>
    </source>
</evidence>
<accession>A0ABW5DMQ5</accession>
<dbReference type="Pfam" id="PF00126">
    <property type="entry name" value="HTH_1"/>
    <property type="match status" value="1"/>
</dbReference>
<name>A0ABW5DMQ5_9PROT</name>
<evidence type="ECO:0000256" key="3">
    <source>
        <dbReference type="ARBA" id="ARBA00023125"/>
    </source>
</evidence>
<dbReference type="EMBL" id="JBHUIP010000004">
    <property type="protein sequence ID" value="MFD2262423.1"/>
    <property type="molecule type" value="Genomic_DNA"/>
</dbReference>
<dbReference type="InterPro" id="IPR000847">
    <property type="entry name" value="LysR_HTH_N"/>
</dbReference>
<gene>
    <name evidence="6" type="ORF">ACFSM5_05945</name>
</gene>
<reference evidence="7" key="1">
    <citation type="journal article" date="2019" name="Int. J. Syst. Evol. Microbiol.">
        <title>The Global Catalogue of Microorganisms (GCM) 10K type strain sequencing project: providing services to taxonomists for standard genome sequencing and annotation.</title>
        <authorList>
            <consortium name="The Broad Institute Genomics Platform"/>
            <consortium name="The Broad Institute Genome Sequencing Center for Infectious Disease"/>
            <person name="Wu L."/>
            <person name="Ma J."/>
        </authorList>
    </citation>
    <scope>NUCLEOTIDE SEQUENCE [LARGE SCALE GENOMIC DNA]</scope>
    <source>
        <strain evidence="7">CGMCC 1.19062</strain>
    </source>
</reference>
<keyword evidence="4" id="KW-0804">Transcription</keyword>
<evidence type="ECO:0000313" key="7">
    <source>
        <dbReference type="Proteomes" id="UP001597295"/>
    </source>
</evidence>
<proteinExistence type="inferred from homology"/>
<dbReference type="Pfam" id="PF03466">
    <property type="entry name" value="LysR_substrate"/>
    <property type="match status" value="1"/>
</dbReference>